<dbReference type="PANTHER" id="PTHR45786:SF74">
    <property type="entry name" value="ATP-DEPENDENT DNA HELICASE"/>
    <property type="match status" value="1"/>
</dbReference>
<protein>
    <submittedName>
        <fullName evidence="2">Uncharacterized protein</fullName>
    </submittedName>
</protein>
<name>A0A2U1PSP8_ARTAN</name>
<feature type="compositionally biased region" description="Basic residues" evidence="1">
    <location>
        <begin position="28"/>
        <end position="43"/>
    </location>
</feature>
<feature type="compositionally biased region" description="Basic residues" evidence="1">
    <location>
        <begin position="85"/>
        <end position="96"/>
    </location>
</feature>
<dbReference type="Proteomes" id="UP000245207">
    <property type="component" value="Unassembled WGS sequence"/>
</dbReference>
<sequence>MASHDSLSEATTVLNKLDDQMVSYRGRGPIKHTLKQAKRRGRPSKFPNQIVNSDELLIRRPERKPIQNHSSSGSSTLNNDLLLRKAGRPSKKKHTERLKEKTKMVRHKSLWKHPGSATGLDHEQLTQSDSFVGISKDYIDIGDAGQNYHRMGTLLPEKGKAPKFAQQYIYDKENEIQHRIDGVSDETSSTTKNNVIDHELTVELRDMLNEINPLVAEFRMAGKIIEEIYPDLKQNLYKDNFFQEKSILAPTHELVDMINDHMLQLLE</sequence>
<dbReference type="PANTHER" id="PTHR45786">
    <property type="entry name" value="DNA BINDING PROTEIN-LIKE"/>
    <property type="match status" value="1"/>
</dbReference>
<dbReference type="EMBL" id="PKPP01000779">
    <property type="protein sequence ID" value="PWA88781.1"/>
    <property type="molecule type" value="Genomic_DNA"/>
</dbReference>
<feature type="region of interest" description="Disordered" evidence="1">
    <location>
        <begin position="62"/>
        <end position="121"/>
    </location>
</feature>
<feature type="compositionally biased region" description="Polar residues" evidence="1">
    <location>
        <begin position="67"/>
        <end position="79"/>
    </location>
</feature>
<evidence type="ECO:0000313" key="2">
    <source>
        <dbReference type="EMBL" id="PWA88781.1"/>
    </source>
</evidence>
<comment type="caution">
    <text evidence="2">The sequence shown here is derived from an EMBL/GenBank/DDBJ whole genome shotgun (WGS) entry which is preliminary data.</text>
</comment>
<proteinExistence type="predicted"/>
<dbReference type="AlphaFoldDB" id="A0A2U1PSP8"/>
<feature type="region of interest" description="Disordered" evidence="1">
    <location>
        <begin position="27"/>
        <end position="49"/>
    </location>
</feature>
<reference evidence="2 3" key="1">
    <citation type="journal article" date="2018" name="Mol. Plant">
        <title>The genome of Artemisia annua provides insight into the evolution of Asteraceae family and artemisinin biosynthesis.</title>
        <authorList>
            <person name="Shen Q."/>
            <person name="Zhang L."/>
            <person name="Liao Z."/>
            <person name="Wang S."/>
            <person name="Yan T."/>
            <person name="Shi P."/>
            <person name="Liu M."/>
            <person name="Fu X."/>
            <person name="Pan Q."/>
            <person name="Wang Y."/>
            <person name="Lv Z."/>
            <person name="Lu X."/>
            <person name="Zhang F."/>
            <person name="Jiang W."/>
            <person name="Ma Y."/>
            <person name="Chen M."/>
            <person name="Hao X."/>
            <person name="Li L."/>
            <person name="Tang Y."/>
            <person name="Lv G."/>
            <person name="Zhou Y."/>
            <person name="Sun X."/>
            <person name="Brodelius P.E."/>
            <person name="Rose J.K.C."/>
            <person name="Tang K."/>
        </authorList>
    </citation>
    <scope>NUCLEOTIDE SEQUENCE [LARGE SCALE GENOMIC DNA]</scope>
    <source>
        <strain evidence="3">cv. Huhao1</strain>
        <tissue evidence="2">Leaf</tissue>
    </source>
</reference>
<keyword evidence="3" id="KW-1185">Reference proteome</keyword>
<dbReference type="OrthoDB" id="1928976at2759"/>
<organism evidence="2 3">
    <name type="scientific">Artemisia annua</name>
    <name type="common">Sweet wormwood</name>
    <dbReference type="NCBI Taxonomy" id="35608"/>
    <lineage>
        <taxon>Eukaryota</taxon>
        <taxon>Viridiplantae</taxon>
        <taxon>Streptophyta</taxon>
        <taxon>Embryophyta</taxon>
        <taxon>Tracheophyta</taxon>
        <taxon>Spermatophyta</taxon>
        <taxon>Magnoliopsida</taxon>
        <taxon>eudicotyledons</taxon>
        <taxon>Gunneridae</taxon>
        <taxon>Pentapetalae</taxon>
        <taxon>asterids</taxon>
        <taxon>campanulids</taxon>
        <taxon>Asterales</taxon>
        <taxon>Asteraceae</taxon>
        <taxon>Asteroideae</taxon>
        <taxon>Anthemideae</taxon>
        <taxon>Artemisiinae</taxon>
        <taxon>Artemisia</taxon>
    </lineage>
</organism>
<evidence type="ECO:0000256" key="1">
    <source>
        <dbReference type="SAM" id="MobiDB-lite"/>
    </source>
</evidence>
<evidence type="ECO:0000313" key="3">
    <source>
        <dbReference type="Proteomes" id="UP000245207"/>
    </source>
</evidence>
<gene>
    <name evidence="2" type="ORF">CTI12_AA117480</name>
</gene>
<dbReference type="STRING" id="35608.A0A2U1PSP8"/>
<accession>A0A2U1PSP8</accession>